<proteinExistence type="predicted"/>
<organism evidence="2 3">
    <name type="scientific">Piedraia hortae CBS 480.64</name>
    <dbReference type="NCBI Taxonomy" id="1314780"/>
    <lineage>
        <taxon>Eukaryota</taxon>
        <taxon>Fungi</taxon>
        <taxon>Dikarya</taxon>
        <taxon>Ascomycota</taxon>
        <taxon>Pezizomycotina</taxon>
        <taxon>Dothideomycetes</taxon>
        <taxon>Dothideomycetidae</taxon>
        <taxon>Capnodiales</taxon>
        <taxon>Piedraiaceae</taxon>
        <taxon>Piedraia</taxon>
    </lineage>
</organism>
<sequence length="285" mass="32913">MKQLCARHGKKRGLSPDFDFDNWDDFLEELRAWNVSAPSTPMDLERLFLLDELPVKFIGSLPADSTDRTPLNRAVRELVETIWQAGGFRFRHIKTRVNESKTMYFDYRCSQDEKFAACSRSRGSRNVRRMVRFPCQSKLNICPRLDHRQLRLSLHHCHHEPYSFSQFKLLKPRDSATTNAESEVLTSTREETTTTEQLGKNHVSYQDFLQDWTAMEAEMRMQLAAGNPDFVLACMKKFTAVSAVRADIDQLKNHGATSQTREAERPALAMKWKPLPASADDQQQK</sequence>
<accession>A0A6A7BTK7</accession>
<dbReference type="EMBL" id="MU006019">
    <property type="protein sequence ID" value="KAF2858055.1"/>
    <property type="molecule type" value="Genomic_DNA"/>
</dbReference>
<dbReference type="Proteomes" id="UP000799421">
    <property type="component" value="Unassembled WGS sequence"/>
</dbReference>
<reference evidence="2" key="1">
    <citation type="journal article" date="2020" name="Stud. Mycol.">
        <title>101 Dothideomycetes genomes: a test case for predicting lifestyles and emergence of pathogens.</title>
        <authorList>
            <person name="Haridas S."/>
            <person name="Albert R."/>
            <person name="Binder M."/>
            <person name="Bloem J."/>
            <person name="Labutti K."/>
            <person name="Salamov A."/>
            <person name="Andreopoulos B."/>
            <person name="Baker S."/>
            <person name="Barry K."/>
            <person name="Bills G."/>
            <person name="Bluhm B."/>
            <person name="Cannon C."/>
            <person name="Castanera R."/>
            <person name="Culley D."/>
            <person name="Daum C."/>
            <person name="Ezra D."/>
            <person name="Gonzalez J."/>
            <person name="Henrissat B."/>
            <person name="Kuo A."/>
            <person name="Liang C."/>
            <person name="Lipzen A."/>
            <person name="Lutzoni F."/>
            <person name="Magnuson J."/>
            <person name="Mondo S."/>
            <person name="Nolan M."/>
            <person name="Ohm R."/>
            <person name="Pangilinan J."/>
            <person name="Park H.-J."/>
            <person name="Ramirez L."/>
            <person name="Alfaro M."/>
            <person name="Sun H."/>
            <person name="Tritt A."/>
            <person name="Yoshinaga Y."/>
            <person name="Zwiers L.-H."/>
            <person name="Turgeon B."/>
            <person name="Goodwin S."/>
            <person name="Spatafora J."/>
            <person name="Crous P."/>
            <person name="Grigoriev I."/>
        </authorList>
    </citation>
    <scope>NUCLEOTIDE SEQUENCE</scope>
    <source>
        <strain evidence="2">CBS 480.64</strain>
    </source>
</reference>
<feature type="region of interest" description="Disordered" evidence="1">
    <location>
        <begin position="254"/>
        <end position="285"/>
    </location>
</feature>
<evidence type="ECO:0000313" key="3">
    <source>
        <dbReference type="Proteomes" id="UP000799421"/>
    </source>
</evidence>
<evidence type="ECO:0000313" key="2">
    <source>
        <dbReference type="EMBL" id="KAF2858055.1"/>
    </source>
</evidence>
<keyword evidence="3" id="KW-1185">Reference proteome</keyword>
<dbReference type="AlphaFoldDB" id="A0A6A7BTK7"/>
<evidence type="ECO:0000256" key="1">
    <source>
        <dbReference type="SAM" id="MobiDB-lite"/>
    </source>
</evidence>
<gene>
    <name evidence="2" type="ORF">K470DRAFT_266360</name>
</gene>
<name>A0A6A7BTK7_9PEZI</name>
<protein>
    <submittedName>
        <fullName evidence="2">Uncharacterized protein</fullName>
    </submittedName>
</protein>